<dbReference type="InterPro" id="IPR052185">
    <property type="entry name" value="IPC_Synthase-Related"/>
</dbReference>
<evidence type="ECO:0000259" key="7">
    <source>
        <dbReference type="SMART" id="SM00014"/>
    </source>
</evidence>
<dbReference type="EMBL" id="JAEPRE010000053">
    <property type="protein sequence ID" value="KAG2234435.1"/>
    <property type="molecule type" value="Genomic_DNA"/>
</dbReference>
<evidence type="ECO:0000313" key="9">
    <source>
        <dbReference type="Proteomes" id="UP000613177"/>
    </source>
</evidence>
<evidence type="ECO:0000256" key="2">
    <source>
        <dbReference type="ARBA" id="ARBA00022692"/>
    </source>
</evidence>
<keyword evidence="4 6" id="KW-0472">Membrane</keyword>
<dbReference type="SMART" id="SM00014">
    <property type="entry name" value="acidPPc"/>
    <property type="match status" value="1"/>
</dbReference>
<feature type="region of interest" description="Disordered" evidence="5">
    <location>
        <begin position="380"/>
        <end position="433"/>
    </location>
</feature>
<name>A0A8H7STX9_9FUNG</name>
<sequence length="433" mass="49124">MFKTKLNTTLSKISDSRKWSFYDLQYILIAAIFTIEFIIIKSPSLIPRILLASLFIASFWIPYVRRFTVPALPIFTWLITFYACQFIPMNYRPTHIFVNLLPTLERILYGANLSEIISQHTHPILDILTWFPYGILHFTFPFIFSGIMFVYGPPGSLPVFAKAFGYMNLAGVLTQLFFPNASPWYEIIYGSAPADYSIPGDAGGLLRIDDILGLDLYGTTFGNSPLVFGAFPSLHSGCATIEMLFLSYLFPRMKPFAVAYVMWMWFSTMYLTHHYMIDLVGGSIYAILAYAVAQKFLPKINSETRTRLQYLGTTKSGFRSYIYSIEHDPRDYYNGIPVLDGDEESAMKQVVVHESPVVIQTIMPYRHHRPEPLRLANINEKSEDEESPALSPASLVPSSGYWSPNSEPASPITPHSPLNITSHQMHFGFSKTS</sequence>
<evidence type="ECO:0000256" key="4">
    <source>
        <dbReference type="ARBA" id="ARBA00023136"/>
    </source>
</evidence>
<feature type="transmembrane region" description="Helical" evidence="6">
    <location>
        <begin position="71"/>
        <end position="91"/>
    </location>
</feature>
<dbReference type="InterPro" id="IPR036938">
    <property type="entry name" value="PAP2/HPO_sf"/>
</dbReference>
<dbReference type="Gene3D" id="1.20.144.10">
    <property type="entry name" value="Phosphatidic acid phosphatase type 2/haloperoxidase"/>
    <property type="match status" value="1"/>
</dbReference>
<keyword evidence="2 6" id="KW-0812">Transmembrane</keyword>
<feature type="transmembrane region" description="Helical" evidence="6">
    <location>
        <begin position="159"/>
        <end position="178"/>
    </location>
</feature>
<feature type="domain" description="Phosphatidic acid phosphatase type 2/haloperoxidase" evidence="7">
    <location>
        <begin position="157"/>
        <end position="294"/>
    </location>
</feature>
<dbReference type="PANTHER" id="PTHR31310:SF11">
    <property type="entry name" value="INOSITOL PHOSPHORYLCERAMIDE SYNTHASE CATALYTIC SUBUNIT AUR1"/>
    <property type="match status" value="1"/>
</dbReference>
<accession>A0A8H7STX9</accession>
<feature type="transmembrane region" description="Helical" evidence="6">
    <location>
        <begin position="46"/>
        <end position="64"/>
    </location>
</feature>
<keyword evidence="9" id="KW-1185">Reference proteome</keyword>
<dbReference type="GO" id="GO:0030148">
    <property type="term" value="P:sphingolipid biosynthetic process"/>
    <property type="evidence" value="ECO:0007669"/>
    <property type="project" value="TreeGrafter"/>
</dbReference>
<feature type="compositionally biased region" description="Low complexity" evidence="5">
    <location>
        <begin position="388"/>
        <end position="399"/>
    </location>
</feature>
<evidence type="ECO:0000256" key="3">
    <source>
        <dbReference type="ARBA" id="ARBA00022989"/>
    </source>
</evidence>
<dbReference type="GO" id="GO:0070916">
    <property type="term" value="C:inositol phosphoceramide synthase complex"/>
    <property type="evidence" value="ECO:0007669"/>
    <property type="project" value="TreeGrafter"/>
</dbReference>
<dbReference type="Pfam" id="PF14378">
    <property type="entry name" value="PAP2_3"/>
    <property type="match status" value="1"/>
</dbReference>
<organism evidence="8 9">
    <name type="scientific">Thamnidium elegans</name>
    <dbReference type="NCBI Taxonomy" id="101142"/>
    <lineage>
        <taxon>Eukaryota</taxon>
        <taxon>Fungi</taxon>
        <taxon>Fungi incertae sedis</taxon>
        <taxon>Mucoromycota</taxon>
        <taxon>Mucoromycotina</taxon>
        <taxon>Mucoromycetes</taxon>
        <taxon>Mucorales</taxon>
        <taxon>Mucorineae</taxon>
        <taxon>Mucoraceae</taxon>
        <taxon>Thamnidium</taxon>
    </lineage>
</organism>
<comment type="caution">
    <text evidence="8">The sequence shown here is derived from an EMBL/GenBank/DDBJ whole genome shotgun (WGS) entry which is preliminary data.</text>
</comment>
<reference evidence="8" key="1">
    <citation type="submission" date="2021-01" db="EMBL/GenBank/DDBJ databases">
        <title>Metabolic potential, ecology and presence of endohyphal bacteria is reflected in genomic diversity of Mucoromycotina.</title>
        <authorList>
            <person name="Muszewska A."/>
            <person name="Okrasinska A."/>
            <person name="Steczkiewicz K."/>
            <person name="Drgas O."/>
            <person name="Orlowska M."/>
            <person name="Perlinska-Lenart U."/>
            <person name="Aleksandrzak-Piekarczyk T."/>
            <person name="Szatraj K."/>
            <person name="Zielenkiewicz U."/>
            <person name="Pilsyk S."/>
            <person name="Malc E."/>
            <person name="Mieczkowski P."/>
            <person name="Kruszewska J.S."/>
            <person name="Biernat P."/>
            <person name="Pawlowska J."/>
        </authorList>
    </citation>
    <scope>NUCLEOTIDE SEQUENCE</scope>
    <source>
        <strain evidence="8">WA0000018081</strain>
    </source>
</reference>
<dbReference type="GO" id="GO:0016020">
    <property type="term" value="C:membrane"/>
    <property type="evidence" value="ECO:0007669"/>
    <property type="project" value="UniProtKB-SubCell"/>
</dbReference>
<dbReference type="CDD" id="cd03386">
    <property type="entry name" value="PAP2_Aur1_like"/>
    <property type="match status" value="1"/>
</dbReference>
<gene>
    <name evidence="8" type="ORF">INT48_007183</name>
</gene>
<protein>
    <recommendedName>
        <fullName evidence="7">Phosphatidic acid phosphatase type 2/haloperoxidase domain-containing protein</fullName>
    </recommendedName>
</protein>
<feature type="compositionally biased region" description="Polar residues" evidence="5">
    <location>
        <begin position="416"/>
        <end position="433"/>
    </location>
</feature>
<dbReference type="AlphaFoldDB" id="A0A8H7STX9"/>
<evidence type="ECO:0000256" key="5">
    <source>
        <dbReference type="SAM" id="MobiDB-lite"/>
    </source>
</evidence>
<evidence type="ECO:0000256" key="6">
    <source>
        <dbReference type="SAM" id="Phobius"/>
    </source>
</evidence>
<feature type="transmembrane region" description="Helical" evidence="6">
    <location>
        <begin position="21"/>
        <end position="40"/>
    </location>
</feature>
<comment type="subcellular location">
    <subcellularLocation>
        <location evidence="1">Membrane</location>
        <topology evidence="1">Multi-pass membrane protein</topology>
    </subcellularLocation>
</comment>
<dbReference type="GO" id="GO:0006676">
    <property type="term" value="P:mannosyl diphosphorylinositol ceramide metabolic process"/>
    <property type="evidence" value="ECO:0007669"/>
    <property type="project" value="TreeGrafter"/>
</dbReference>
<keyword evidence="3 6" id="KW-1133">Transmembrane helix</keyword>
<proteinExistence type="predicted"/>
<feature type="transmembrane region" description="Helical" evidence="6">
    <location>
        <begin position="130"/>
        <end position="152"/>
    </location>
</feature>
<dbReference type="SUPFAM" id="SSF48317">
    <property type="entry name" value="Acid phosphatase/Vanadium-dependent haloperoxidase"/>
    <property type="match status" value="1"/>
</dbReference>
<evidence type="ECO:0000313" key="8">
    <source>
        <dbReference type="EMBL" id="KAG2234435.1"/>
    </source>
</evidence>
<feature type="transmembrane region" description="Helical" evidence="6">
    <location>
        <begin position="279"/>
        <end position="297"/>
    </location>
</feature>
<dbReference type="PANTHER" id="PTHR31310">
    <property type="match status" value="1"/>
</dbReference>
<dbReference type="InterPro" id="IPR000326">
    <property type="entry name" value="PAP2/HPO"/>
</dbReference>
<dbReference type="InterPro" id="IPR026841">
    <property type="entry name" value="Aur1/Ipt1"/>
</dbReference>
<evidence type="ECO:0000256" key="1">
    <source>
        <dbReference type="ARBA" id="ARBA00004141"/>
    </source>
</evidence>
<dbReference type="Proteomes" id="UP000613177">
    <property type="component" value="Unassembled WGS sequence"/>
</dbReference>
<feature type="transmembrane region" description="Helical" evidence="6">
    <location>
        <begin position="226"/>
        <end position="249"/>
    </location>
</feature>